<dbReference type="InterPro" id="IPR000836">
    <property type="entry name" value="PRTase_dom"/>
</dbReference>
<dbReference type="InterPro" id="IPR029057">
    <property type="entry name" value="PRTase-like"/>
</dbReference>
<dbReference type="Proteomes" id="UP000256727">
    <property type="component" value="Unassembled WGS sequence"/>
</dbReference>
<feature type="domain" description="Phosphoribosyltransferase" evidence="2">
    <location>
        <begin position="48"/>
        <end position="193"/>
    </location>
</feature>
<gene>
    <name evidence="3" type="ORF">C8E99_2338</name>
</gene>
<feature type="region of interest" description="Disordered" evidence="1">
    <location>
        <begin position="19"/>
        <end position="45"/>
    </location>
</feature>
<keyword evidence="4" id="KW-1185">Reference proteome</keyword>
<organism evidence="3 4">
    <name type="scientific">Citricoccus muralis</name>
    <dbReference type="NCBI Taxonomy" id="169134"/>
    <lineage>
        <taxon>Bacteria</taxon>
        <taxon>Bacillati</taxon>
        <taxon>Actinomycetota</taxon>
        <taxon>Actinomycetes</taxon>
        <taxon>Micrococcales</taxon>
        <taxon>Micrococcaceae</taxon>
        <taxon>Citricoccus</taxon>
    </lineage>
</organism>
<dbReference type="SUPFAM" id="SSF53271">
    <property type="entry name" value="PRTase-like"/>
    <property type="match status" value="1"/>
</dbReference>
<keyword evidence="3" id="KW-0328">Glycosyltransferase</keyword>
<proteinExistence type="predicted"/>
<evidence type="ECO:0000313" key="4">
    <source>
        <dbReference type="Proteomes" id="UP000256727"/>
    </source>
</evidence>
<dbReference type="Pfam" id="PF00156">
    <property type="entry name" value="Pribosyltran"/>
    <property type="match status" value="1"/>
</dbReference>
<keyword evidence="3" id="KW-0808">Transferase</keyword>
<sequence length="234" mass="24772">MAEFTDRYDAGRQLADHLASRGWPPNRNVRGARAPEVSAGVGPSSGTTVVLGLPRGGVPVAEVVARELGAPLDVIMVRKLGVPAHPELAMGAIGEQGARVLDASIVRHFAVTEEQIAEVERREQQTLQRRGALFRAGRAPLDLTGASAVIVDDGMATGATARVACTVARHLGAAHVVLAVPVAARDTVSRIREDGEADEVVVVATPRFFRSVGEHYADFTAVEDEHVVAILQRS</sequence>
<comment type="caution">
    <text evidence="3">The sequence shown here is derived from an EMBL/GenBank/DDBJ whole genome shotgun (WGS) entry which is preliminary data.</text>
</comment>
<evidence type="ECO:0000256" key="1">
    <source>
        <dbReference type="SAM" id="MobiDB-lite"/>
    </source>
</evidence>
<protein>
    <submittedName>
        <fullName evidence="3">Putative phosphoribosyltransferase</fullName>
    </submittedName>
</protein>
<dbReference type="RefSeq" id="WP_115932423.1">
    <property type="nucleotide sequence ID" value="NZ_QREH01000001.1"/>
</dbReference>
<dbReference type="GO" id="GO:0016757">
    <property type="term" value="F:glycosyltransferase activity"/>
    <property type="evidence" value="ECO:0007669"/>
    <property type="project" value="UniProtKB-KW"/>
</dbReference>
<evidence type="ECO:0000313" key="3">
    <source>
        <dbReference type="EMBL" id="REE04502.1"/>
    </source>
</evidence>
<dbReference type="CDD" id="cd06223">
    <property type="entry name" value="PRTases_typeI"/>
    <property type="match status" value="1"/>
</dbReference>
<dbReference type="AlphaFoldDB" id="A0A3D9LEC1"/>
<dbReference type="Gene3D" id="3.40.50.2020">
    <property type="match status" value="1"/>
</dbReference>
<dbReference type="EMBL" id="QREH01000001">
    <property type="protein sequence ID" value="REE04502.1"/>
    <property type="molecule type" value="Genomic_DNA"/>
</dbReference>
<reference evidence="3 4" key="1">
    <citation type="submission" date="2018-07" db="EMBL/GenBank/DDBJ databases">
        <title>Sequencing the genomes of 1000 actinobacteria strains.</title>
        <authorList>
            <person name="Klenk H.-P."/>
        </authorList>
    </citation>
    <scope>NUCLEOTIDE SEQUENCE [LARGE SCALE GENOMIC DNA]</scope>
    <source>
        <strain evidence="3 4">DSM 14442</strain>
    </source>
</reference>
<dbReference type="OrthoDB" id="9810066at2"/>
<dbReference type="Gene3D" id="3.30.1310.20">
    <property type="entry name" value="PRTase-like"/>
    <property type="match status" value="1"/>
</dbReference>
<name>A0A3D9LEC1_9MICC</name>
<evidence type="ECO:0000259" key="2">
    <source>
        <dbReference type="Pfam" id="PF00156"/>
    </source>
</evidence>
<accession>A0A3D9LEC1</accession>